<feature type="domain" description="NADP-dependent oxidoreductase" evidence="3">
    <location>
        <begin position="19"/>
        <end position="310"/>
    </location>
</feature>
<evidence type="ECO:0000256" key="1">
    <source>
        <dbReference type="ARBA" id="ARBA00023002"/>
    </source>
</evidence>
<dbReference type="EMBL" id="CAJVRL010000039">
    <property type="protein sequence ID" value="CAG8950994.1"/>
    <property type="molecule type" value="Genomic_DNA"/>
</dbReference>
<evidence type="ECO:0000313" key="5">
    <source>
        <dbReference type="Proteomes" id="UP000696280"/>
    </source>
</evidence>
<evidence type="ECO:0000313" key="4">
    <source>
        <dbReference type="EMBL" id="CAG8950994.1"/>
    </source>
</evidence>
<dbReference type="OrthoDB" id="37537at2759"/>
<gene>
    <name evidence="4" type="ORF">HYFRA_00006391</name>
</gene>
<dbReference type="InterPro" id="IPR036812">
    <property type="entry name" value="NAD(P)_OxRdtase_dom_sf"/>
</dbReference>
<name>A0A9N9KPA2_9HELO</name>
<dbReference type="CDD" id="cd19077">
    <property type="entry name" value="AKR_AKR8A1-2"/>
    <property type="match status" value="1"/>
</dbReference>
<feature type="coiled-coil region" evidence="2">
    <location>
        <begin position="289"/>
        <end position="319"/>
    </location>
</feature>
<keyword evidence="5" id="KW-1185">Reference proteome</keyword>
<comment type="caution">
    <text evidence="4">The sequence shown here is derived from an EMBL/GenBank/DDBJ whole genome shotgun (WGS) entry which is preliminary data.</text>
</comment>
<dbReference type="PANTHER" id="PTHR43625">
    <property type="entry name" value="AFLATOXIN B1 ALDEHYDE REDUCTASE"/>
    <property type="match status" value="1"/>
</dbReference>
<dbReference type="SUPFAM" id="SSF51430">
    <property type="entry name" value="NAD(P)-linked oxidoreductase"/>
    <property type="match status" value="1"/>
</dbReference>
<dbReference type="GO" id="GO:0005737">
    <property type="term" value="C:cytoplasm"/>
    <property type="evidence" value="ECO:0007669"/>
    <property type="project" value="TreeGrafter"/>
</dbReference>
<organism evidence="4 5">
    <name type="scientific">Hymenoscyphus fraxineus</name>
    <dbReference type="NCBI Taxonomy" id="746836"/>
    <lineage>
        <taxon>Eukaryota</taxon>
        <taxon>Fungi</taxon>
        <taxon>Dikarya</taxon>
        <taxon>Ascomycota</taxon>
        <taxon>Pezizomycotina</taxon>
        <taxon>Leotiomycetes</taxon>
        <taxon>Helotiales</taxon>
        <taxon>Helotiaceae</taxon>
        <taxon>Hymenoscyphus</taxon>
    </lineage>
</organism>
<keyword evidence="1" id="KW-0560">Oxidoreductase</keyword>
<dbReference type="AlphaFoldDB" id="A0A9N9KPA2"/>
<dbReference type="Proteomes" id="UP000696280">
    <property type="component" value="Unassembled WGS sequence"/>
</dbReference>
<dbReference type="Pfam" id="PF00248">
    <property type="entry name" value="Aldo_ket_red"/>
    <property type="match status" value="1"/>
</dbReference>
<evidence type="ECO:0000256" key="2">
    <source>
        <dbReference type="SAM" id="Coils"/>
    </source>
</evidence>
<keyword evidence="2" id="KW-0175">Coiled coil</keyword>
<protein>
    <recommendedName>
        <fullName evidence="3">NADP-dependent oxidoreductase domain-containing protein</fullName>
    </recommendedName>
</protein>
<reference evidence="4" key="1">
    <citation type="submission" date="2021-07" db="EMBL/GenBank/DDBJ databases">
        <authorList>
            <person name="Durling M."/>
        </authorList>
    </citation>
    <scope>NUCLEOTIDE SEQUENCE</scope>
</reference>
<proteinExistence type="predicted"/>
<evidence type="ECO:0000259" key="3">
    <source>
        <dbReference type="Pfam" id="PF00248"/>
    </source>
</evidence>
<dbReference type="PANTHER" id="PTHR43625:SF78">
    <property type="entry name" value="PYRIDOXAL REDUCTASE-RELATED"/>
    <property type="match status" value="1"/>
</dbReference>
<dbReference type="GO" id="GO:0016491">
    <property type="term" value="F:oxidoreductase activity"/>
    <property type="evidence" value="ECO:0007669"/>
    <property type="project" value="UniProtKB-KW"/>
</dbReference>
<sequence>MSTLLAPPKTIAGKPVGGIGFGMMGLTLRGTISHGDAIKPMKAALEHGANFWNAGTFYGPPDASSLQLLKYYFDTYPEDATRVVLSIKGAFDGSTGTPHCKPTDIRTSVDECLRILAGTKTIDLFECARVDPDVPIEESVSTLAELIQEGKIGSYGLSEVNEATIRRAYAVLPPAAVEVELSLFSRDVLQKGGVADTCRELGIPLVAYSPLDRGWLTGQLKNPSDLAADDFRLKFGFPRFQPGGAFENNAKLAKGIAEIAKKMGVTSPQIALAWVKQQGALPLPGATKVERVEENTKEITLTKEDLEELQTQLDSMRVEGNRFPESFQKHLGK</sequence>
<dbReference type="Gene3D" id="3.20.20.100">
    <property type="entry name" value="NADP-dependent oxidoreductase domain"/>
    <property type="match status" value="1"/>
</dbReference>
<accession>A0A9N9KPA2</accession>
<dbReference type="InterPro" id="IPR023210">
    <property type="entry name" value="NADP_OxRdtase_dom"/>
</dbReference>
<dbReference type="InterPro" id="IPR050791">
    <property type="entry name" value="Aldo-Keto_reductase"/>
</dbReference>